<evidence type="ECO:0000313" key="3">
    <source>
        <dbReference type="Proteomes" id="UP000294664"/>
    </source>
</evidence>
<accession>A0A4R3M8R5</accession>
<dbReference type="Gene3D" id="3.90.1340.10">
    <property type="entry name" value="Phage tail collar domain"/>
    <property type="match status" value="1"/>
</dbReference>
<proteinExistence type="predicted"/>
<dbReference type="InterPro" id="IPR011083">
    <property type="entry name" value="Phage_tail_collar_dom"/>
</dbReference>
<gene>
    <name evidence="2" type="ORF">EDC64_101576</name>
</gene>
<feature type="domain" description="Phage tail collar" evidence="1">
    <location>
        <begin position="5"/>
        <end position="60"/>
    </location>
</feature>
<dbReference type="OrthoDB" id="9810174at2"/>
<dbReference type="SUPFAM" id="SSF88874">
    <property type="entry name" value="Receptor-binding domain of short tail fibre protein gp12"/>
    <property type="match status" value="1"/>
</dbReference>
<keyword evidence="3" id="KW-1185">Reference proteome</keyword>
<evidence type="ECO:0000313" key="2">
    <source>
        <dbReference type="EMBL" id="TCT08057.1"/>
    </source>
</evidence>
<evidence type="ECO:0000259" key="1">
    <source>
        <dbReference type="Pfam" id="PF07484"/>
    </source>
</evidence>
<dbReference type="RefSeq" id="WP_132029656.1">
    <property type="nucleotide sequence ID" value="NZ_SMAI01000001.1"/>
</dbReference>
<sequence length="184" mass="19907">MAYLGQIILFAGEWVPENWARCDGTLLPIQQYQVLFTLLGTRFGGDGVTRFALPDLRGRVAVGRSAQPRGDDIIPSHVGASGGTQTVALATDQMPRHTHAFQASPDVQHTPIAPADAVAASLPNRAYFYFDPTSVATPQEPTLKASAVHDVGEDVPHDNLMPGLGLHYLICLWGDYPAPNFEMK</sequence>
<dbReference type="Proteomes" id="UP000294664">
    <property type="component" value="Unassembled WGS sequence"/>
</dbReference>
<dbReference type="InterPro" id="IPR037053">
    <property type="entry name" value="Phage_tail_collar_dom_sf"/>
</dbReference>
<comment type="caution">
    <text evidence="2">The sequence shown here is derived from an EMBL/GenBank/DDBJ whole genome shotgun (WGS) entry which is preliminary data.</text>
</comment>
<reference evidence="2 3" key="1">
    <citation type="submission" date="2019-03" db="EMBL/GenBank/DDBJ databases">
        <title>Genomic Encyclopedia of Type Strains, Phase IV (KMG-IV): sequencing the most valuable type-strain genomes for metagenomic binning, comparative biology and taxonomic classification.</title>
        <authorList>
            <person name="Goeker M."/>
        </authorList>
    </citation>
    <scope>NUCLEOTIDE SEQUENCE [LARGE SCALE GENOMIC DNA]</scope>
    <source>
        <strain evidence="2 3">DSM 9035</strain>
    </source>
</reference>
<organism evidence="2 3">
    <name type="scientific">Aquabacter spiritensis</name>
    <dbReference type="NCBI Taxonomy" id="933073"/>
    <lineage>
        <taxon>Bacteria</taxon>
        <taxon>Pseudomonadati</taxon>
        <taxon>Pseudomonadota</taxon>
        <taxon>Alphaproteobacteria</taxon>
        <taxon>Hyphomicrobiales</taxon>
        <taxon>Xanthobacteraceae</taxon>
        <taxon>Aquabacter</taxon>
    </lineage>
</organism>
<dbReference type="AlphaFoldDB" id="A0A4R3M8R5"/>
<dbReference type="Pfam" id="PF07484">
    <property type="entry name" value="Collar"/>
    <property type="match status" value="1"/>
</dbReference>
<protein>
    <submittedName>
        <fullName evidence="2">Microcystin-dependent protein</fullName>
    </submittedName>
</protein>
<name>A0A4R3M8R5_9HYPH</name>
<dbReference type="EMBL" id="SMAI01000001">
    <property type="protein sequence ID" value="TCT08057.1"/>
    <property type="molecule type" value="Genomic_DNA"/>
</dbReference>